<evidence type="ECO:0000313" key="5">
    <source>
        <dbReference type="EMBL" id="CAD2220539.1"/>
    </source>
</evidence>
<feature type="region of interest" description="Disordered" evidence="3">
    <location>
        <begin position="164"/>
        <end position="203"/>
    </location>
</feature>
<keyword evidence="1 2" id="KW-0694">RNA-binding</keyword>
<sequence length="301" mass="32604">MNFQSSDMVIQPADRLACGPPATSGINSLFQDSNWLYSPESTPVTEFLESKVPPTEGSSFGNSLSSCSETEAPKKEASPGYNLYVASLPEEFTDNDLFNLFAPFGKISSCKVMCRKAEGFSNKLICKGYGFVLFDNEEEANRAQAARIGYMVNGTHRIQVRHARATNSQERTPAAKTSKPTQAGRHPALPAYTGNNGGNLYNNNNTANNSSANTVALSQLLFNQMNANNNNNNNINVASPQFLHHPQPMVVSSQQLMNSLQGNNNNNNNINMLNGGGGNMSIVPINNNGNVIYVIVPSNNF</sequence>
<accession>A0A7G2CM89</accession>
<proteinExistence type="predicted"/>
<reference evidence="5 6" key="1">
    <citation type="submission" date="2020-08" db="EMBL/GenBank/DDBJ databases">
        <authorList>
            <person name="Newling K."/>
            <person name="Davey J."/>
            <person name="Forrester S."/>
        </authorList>
    </citation>
    <scope>NUCLEOTIDE SEQUENCE [LARGE SCALE GENOMIC DNA]</scope>
    <source>
        <strain evidence="6">Crithidia deanei Carvalho (ATCC PRA-265)</strain>
    </source>
</reference>
<dbReference type="PANTHER" id="PTHR48025">
    <property type="entry name" value="OS02G0815200 PROTEIN"/>
    <property type="match status" value="1"/>
</dbReference>
<dbReference type="InterPro" id="IPR000504">
    <property type="entry name" value="RRM_dom"/>
</dbReference>
<dbReference type="GO" id="GO:0005634">
    <property type="term" value="C:nucleus"/>
    <property type="evidence" value="ECO:0007669"/>
    <property type="project" value="TreeGrafter"/>
</dbReference>
<dbReference type="EMBL" id="LR877161">
    <property type="protein sequence ID" value="CAD2220539.1"/>
    <property type="molecule type" value="Genomic_DNA"/>
</dbReference>
<evidence type="ECO:0000259" key="4">
    <source>
        <dbReference type="PROSITE" id="PS50102"/>
    </source>
</evidence>
<feature type="domain" description="RRM" evidence="4">
    <location>
        <begin position="81"/>
        <end position="165"/>
    </location>
</feature>
<evidence type="ECO:0000313" key="6">
    <source>
        <dbReference type="Proteomes" id="UP000515908"/>
    </source>
</evidence>
<protein>
    <submittedName>
        <fullName evidence="5">RNA recognition motif. (A.k.a. RRM, RBD, or RNP domain), putative</fullName>
    </submittedName>
</protein>
<dbReference type="InterPro" id="IPR050502">
    <property type="entry name" value="Euk_RNA-bind_prot"/>
</dbReference>
<dbReference type="GO" id="GO:0003729">
    <property type="term" value="F:mRNA binding"/>
    <property type="evidence" value="ECO:0007669"/>
    <property type="project" value="TreeGrafter"/>
</dbReference>
<dbReference type="InterPro" id="IPR012677">
    <property type="entry name" value="Nucleotide-bd_a/b_plait_sf"/>
</dbReference>
<dbReference type="OrthoDB" id="439808at2759"/>
<dbReference type="PANTHER" id="PTHR48025:SF1">
    <property type="entry name" value="RRM DOMAIN-CONTAINING PROTEIN"/>
    <property type="match status" value="1"/>
</dbReference>
<keyword evidence="6" id="KW-1185">Reference proteome</keyword>
<evidence type="ECO:0000256" key="3">
    <source>
        <dbReference type="SAM" id="MobiDB-lite"/>
    </source>
</evidence>
<feature type="region of interest" description="Disordered" evidence="3">
    <location>
        <begin position="50"/>
        <end position="75"/>
    </location>
</feature>
<evidence type="ECO:0000256" key="2">
    <source>
        <dbReference type="PROSITE-ProRule" id="PRU00176"/>
    </source>
</evidence>
<dbReference type="Proteomes" id="UP000515908">
    <property type="component" value="Chromosome 17"/>
</dbReference>
<name>A0A7G2CM89_9TRYP</name>
<gene>
    <name evidence="5" type="ORF">ADEAN_000806100</name>
</gene>
<dbReference type="SUPFAM" id="SSF54928">
    <property type="entry name" value="RNA-binding domain, RBD"/>
    <property type="match status" value="1"/>
</dbReference>
<organism evidence="5 6">
    <name type="scientific">Angomonas deanei</name>
    <dbReference type="NCBI Taxonomy" id="59799"/>
    <lineage>
        <taxon>Eukaryota</taxon>
        <taxon>Discoba</taxon>
        <taxon>Euglenozoa</taxon>
        <taxon>Kinetoplastea</taxon>
        <taxon>Metakinetoplastina</taxon>
        <taxon>Trypanosomatida</taxon>
        <taxon>Trypanosomatidae</taxon>
        <taxon>Strigomonadinae</taxon>
        <taxon>Angomonas</taxon>
    </lineage>
</organism>
<dbReference type="SMART" id="SM00360">
    <property type="entry name" value="RRM"/>
    <property type="match status" value="1"/>
</dbReference>
<dbReference type="Pfam" id="PF00076">
    <property type="entry name" value="RRM_1"/>
    <property type="match status" value="1"/>
</dbReference>
<feature type="compositionally biased region" description="Low complexity" evidence="3">
    <location>
        <begin position="58"/>
        <end position="68"/>
    </location>
</feature>
<dbReference type="Gene3D" id="3.30.70.330">
    <property type="match status" value="1"/>
</dbReference>
<dbReference type="PROSITE" id="PS50102">
    <property type="entry name" value="RRM"/>
    <property type="match status" value="1"/>
</dbReference>
<dbReference type="InterPro" id="IPR035979">
    <property type="entry name" value="RBD_domain_sf"/>
</dbReference>
<feature type="compositionally biased region" description="Low complexity" evidence="3">
    <location>
        <begin position="191"/>
        <end position="203"/>
    </location>
</feature>
<dbReference type="VEuPathDB" id="TriTrypDB:ADEAN_000806100"/>
<evidence type="ECO:0000256" key="1">
    <source>
        <dbReference type="ARBA" id="ARBA00022884"/>
    </source>
</evidence>
<dbReference type="AlphaFoldDB" id="A0A7G2CM89"/>